<feature type="domain" description="Acyl-CoA dehydrogenase/oxidase N-terminal" evidence="3">
    <location>
        <begin position="21"/>
        <end position="82"/>
    </location>
</feature>
<accession>A0A7X7LYG3</accession>
<dbReference type="GO" id="GO:0000062">
    <property type="term" value="F:fatty-acyl-CoA binding"/>
    <property type="evidence" value="ECO:0007669"/>
    <property type="project" value="TreeGrafter"/>
</dbReference>
<dbReference type="AlphaFoldDB" id="A0A7X7LYG3"/>
<dbReference type="PANTHER" id="PTHR42807:SF1">
    <property type="entry name" value="GLUTARYL-COA DEHYDROGENASE, MITOCHONDRIAL"/>
    <property type="match status" value="1"/>
</dbReference>
<evidence type="ECO:0000256" key="2">
    <source>
        <dbReference type="ARBA" id="ARBA00023002"/>
    </source>
</evidence>
<dbReference type="Proteomes" id="UP000536534">
    <property type="component" value="Unassembled WGS sequence"/>
</dbReference>
<name>A0A7X7LYG3_9RHOO</name>
<dbReference type="GO" id="GO:0050660">
    <property type="term" value="F:flavin adenine dinucleotide binding"/>
    <property type="evidence" value="ECO:0007669"/>
    <property type="project" value="InterPro"/>
</dbReference>
<organism evidence="4 5">
    <name type="scientific">Thauera phenolivorans</name>
    <dbReference type="NCBI Taxonomy" id="1792543"/>
    <lineage>
        <taxon>Bacteria</taxon>
        <taxon>Pseudomonadati</taxon>
        <taxon>Pseudomonadota</taxon>
        <taxon>Betaproteobacteria</taxon>
        <taxon>Rhodocyclales</taxon>
        <taxon>Zoogloeaceae</taxon>
        <taxon>Thauera</taxon>
    </lineage>
</organism>
<keyword evidence="1" id="KW-0809">Transit peptide</keyword>
<evidence type="ECO:0000313" key="4">
    <source>
        <dbReference type="EMBL" id="NLF55639.1"/>
    </source>
</evidence>
<reference evidence="4 5" key="1">
    <citation type="journal article" date="2020" name="Biotechnol. Biofuels">
        <title>New insights from the biogas microbiome by comprehensive genome-resolved metagenomics of nearly 1600 species originating from multiple anaerobic digesters.</title>
        <authorList>
            <person name="Campanaro S."/>
            <person name="Treu L."/>
            <person name="Rodriguez-R L.M."/>
            <person name="Kovalovszki A."/>
            <person name="Ziels R.M."/>
            <person name="Maus I."/>
            <person name="Zhu X."/>
            <person name="Kougias P.G."/>
            <person name="Basile A."/>
            <person name="Luo G."/>
            <person name="Schluter A."/>
            <person name="Konstantinidis K.T."/>
            <person name="Angelidaki I."/>
        </authorList>
    </citation>
    <scope>NUCLEOTIDE SEQUENCE [LARGE SCALE GENOMIC DNA]</scope>
    <source>
        <strain evidence="4">AS06rmzACSIP_256</strain>
    </source>
</reference>
<dbReference type="Gene3D" id="1.10.540.10">
    <property type="entry name" value="Acyl-CoA dehydrogenase/oxidase, N-terminal domain"/>
    <property type="match status" value="1"/>
</dbReference>
<comment type="caution">
    <text evidence="4">The sequence shown here is derived from an EMBL/GenBank/DDBJ whole genome shotgun (WGS) entry which is preliminary data.</text>
</comment>
<dbReference type="InterPro" id="IPR009100">
    <property type="entry name" value="AcylCoA_DH/oxidase_NM_dom_sf"/>
</dbReference>
<dbReference type="GO" id="GO:0046949">
    <property type="term" value="P:fatty-acyl-CoA biosynthetic process"/>
    <property type="evidence" value="ECO:0007669"/>
    <property type="project" value="TreeGrafter"/>
</dbReference>
<dbReference type="InterPro" id="IPR052033">
    <property type="entry name" value="Glutaryl-CoA_DH_mitochondrial"/>
</dbReference>
<sequence length="82" mass="9222">MASNKASFKWDDPLLLDLQLTEEERMIRDAAQAYSQDKLLPRVQEAFRNETTDPGIFREMGEMGLLGPTIPTEYGGAGLNYV</sequence>
<gene>
    <name evidence="4" type="ORF">GX576_14825</name>
</gene>
<dbReference type="InterPro" id="IPR037069">
    <property type="entry name" value="AcylCoA_DH/ox_N_sf"/>
</dbReference>
<evidence type="ECO:0000256" key="1">
    <source>
        <dbReference type="ARBA" id="ARBA00022946"/>
    </source>
</evidence>
<dbReference type="EMBL" id="JAAYYV010000424">
    <property type="protein sequence ID" value="NLF55639.1"/>
    <property type="molecule type" value="Genomic_DNA"/>
</dbReference>
<evidence type="ECO:0000259" key="3">
    <source>
        <dbReference type="Pfam" id="PF02771"/>
    </source>
</evidence>
<dbReference type="SUPFAM" id="SSF56645">
    <property type="entry name" value="Acyl-CoA dehydrogenase NM domain-like"/>
    <property type="match status" value="1"/>
</dbReference>
<protein>
    <submittedName>
        <fullName evidence="4">Acyl-CoA dehydrogenase</fullName>
    </submittedName>
</protein>
<dbReference type="InterPro" id="IPR013786">
    <property type="entry name" value="AcylCoA_DH/ox_N"/>
</dbReference>
<feature type="non-terminal residue" evidence="4">
    <location>
        <position position="82"/>
    </location>
</feature>
<dbReference type="GO" id="GO:0033539">
    <property type="term" value="P:fatty acid beta-oxidation using acyl-CoA dehydrogenase"/>
    <property type="evidence" value="ECO:0007669"/>
    <property type="project" value="TreeGrafter"/>
</dbReference>
<keyword evidence="2" id="KW-0560">Oxidoreductase</keyword>
<dbReference type="PANTHER" id="PTHR42807">
    <property type="entry name" value="GLUTARYL-COA DEHYDROGENASE, MITOCHONDRIAL"/>
    <property type="match status" value="1"/>
</dbReference>
<evidence type="ECO:0000313" key="5">
    <source>
        <dbReference type="Proteomes" id="UP000536534"/>
    </source>
</evidence>
<dbReference type="GO" id="GO:0004361">
    <property type="term" value="F:glutaryl-CoA dehydrogenase activity"/>
    <property type="evidence" value="ECO:0007669"/>
    <property type="project" value="TreeGrafter"/>
</dbReference>
<proteinExistence type="predicted"/>
<dbReference type="Pfam" id="PF02771">
    <property type="entry name" value="Acyl-CoA_dh_N"/>
    <property type="match status" value="1"/>
</dbReference>